<dbReference type="RefSeq" id="WP_032618096.1">
    <property type="nucleotide sequence ID" value="NZ_CP083630.1"/>
</dbReference>
<evidence type="ECO:0000313" key="5">
    <source>
        <dbReference type="Proteomes" id="UP000310719"/>
    </source>
</evidence>
<keyword evidence="2" id="KW-0675">Receptor</keyword>
<reference evidence="2" key="2">
    <citation type="submission" date="2017-09" db="EMBL/GenBank/DDBJ databases">
        <title>FDA dAtabase for Regulatory Grade micrObial Sequences (FDA-ARGOS): Supporting development and validation of Infectious Disease Dx tests.</title>
        <authorList>
            <person name="Minogue T."/>
            <person name="Wolcott M."/>
            <person name="Wasieloski L."/>
            <person name="Aguilar W."/>
            <person name="Moore D."/>
            <person name="Tallon L.J."/>
            <person name="Sadzewicz L."/>
            <person name="Ott S."/>
            <person name="Zhao X."/>
            <person name="Nagaraj S."/>
            <person name="Vavikolanu K."/>
            <person name="Aluvathingal J."/>
            <person name="Nadendla S."/>
            <person name="Sichtig H."/>
        </authorList>
    </citation>
    <scope>NUCLEOTIDE SEQUENCE</scope>
    <source>
        <strain evidence="2">FDAARGOS_404</strain>
    </source>
</reference>
<organism evidence="3 5">
    <name type="scientific">Leclercia adecarboxylata</name>
    <dbReference type="NCBI Taxonomy" id="83655"/>
    <lineage>
        <taxon>Bacteria</taxon>
        <taxon>Pseudomonadati</taxon>
        <taxon>Pseudomonadota</taxon>
        <taxon>Gammaproteobacteria</taxon>
        <taxon>Enterobacterales</taxon>
        <taxon>Enterobacteriaceae</taxon>
        <taxon>Leclercia</taxon>
    </lineage>
</organism>
<dbReference type="PANTHER" id="PTHR47197:SF3">
    <property type="entry name" value="DIHYDRO-HEME D1 DEHYDROGENASE"/>
    <property type="match status" value="1"/>
</dbReference>
<dbReference type="Proteomes" id="UP000222768">
    <property type="component" value="Unassembled WGS sequence"/>
</dbReference>
<sequence>MKNTSAGKNKTLCALAVCLAVQSGSLFAKEFTEKDFVVQPLGHGVYELAYDNAQKAIYAASAPSFDKDKTAGLVFQLSAPTLKIEHQIPTERRTFAVALDQEQHILYLGNALEGSVTLLNTRNNDVIKTIQLSDNADPDKKAHVREVVLDKKHQRLYVSGIGRKDKGLLWVVDTQKQELVHTLHKLEPVGFAVDEAGDKVYVVSGTGELITLDGKTSQPLSRVKVDPADPEHYFLNIALNTAKGVGYIADTNTRDVLVVQLDSGKLLHRVPTPNSVGVLYNPAREEVYVTHRNDRQISVIDATSNRLKHTVKTAAMPNSLALSADANTLYASVKQDEKANKADYVLKIDLTQF</sequence>
<dbReference type="Proteomes" id="UP000310719">
    <property type="component" value="Chromosome"/>
</dbReference>
<evidence type="ECO:0000256" key="1">
    <source>
        <dbReference type="SAM" id="SignalP"/>
    </source>
</evidence>
<dbReference type="InterPro" id="IPR011048">
    <property type="entry name" value="Haem_d1_sf"/>
</dbReference>
<reference evidence="4" key="1">
    <citation type="submission" date="2017-09" db="EMBL/GenBank/DDBJ databases">
        <title>FDA dAtabase for Regulatory Grade micrObial Sequences (FDA-ARGOS): Supporting development and validation of Infectious Disease Dx tests.</title>
        <authorList>
            <person name="Minogue T."/>
            <person name="Wolcott M."/>
            <person name="Wasieloski L."/>
            <person name="Aguilar W."/>
            <person name="Moore D."/>
            <person name="Tallon L."/>
            <person name="Sadzewicz L."/>
            <person name="Ott S."/>
            <person name="Zhao X."/>
            <person name="Nagaraj S."/>
            <person name="Vavikolanu K."/>
            <person name="Aluvathingal J."/>
            <person name="Nadendla S."/>
            <person name="Sichtig H."/>
        </authorList>
    </citation>
    <scope>NUCLEOTIDE SEQUENCE [LARGE SCALE GENOMIC DNA]</scope>
    <source>
        <strain evidence="4">FDAARGOS_404</strain>
    </source>
</reference>
<feature type="signal peptide" evidence="1">
    <location>
        <begin position="1"/>
        <end position="28"/>
    </location>
</feature>
<dbReference type="InterPro" id="IPR015943">
    <property type="entry name" value="WD40/YVTN_repeat-like_dom_sf"/>
</dbReference>
<dbReference type="Gene3D" id="2.130.10.10">
    <property type="entry name" value="YVTN repeat-like/Quinoprotein amine dehydrogenase"/>
    <property type="match status" value="1"/>
</dbReference>
<dbReference type="STRING" id="83655.APT61_11320"/>
<dbReference type="PANTHER" id="PTHR47197">
    <property type="entry name" value="PROTEIN NIRF"/>
    <property type="match status" value="1"/>
</dbReference>
<reference evidence="3 5" key="3">
    <citation type="submission" date="2019-05" db="EMBL/GenBank/DDBJ databases">
        <authorList>
            <consortium name="Pathogen Informatics"/>
        </authorList>
    </citation>
    <scope>NUCLEOTIDE SEQUENCE [LARGE SCALE GENOMIC DNA]</scope>
    <source>
        <strain evidence="3 5">NCTC13032</strain>
    </source>
</reference>
<proteinExistence type="predicted"/>
<accession>A0A4U9HU97</accession>
<protein>
    <submittedName>
        <fullName evidence="3">PQQ-dependent catabolism-associated beta-propeller protein</fullName>
    </submittedName>
    <submittedName>
        <fullName evidence="2">Receptor</fullName>
    </submittedName>
</protein>
<dbReference type="EMBL" id="PDLK01000002">
    <property type="protein sequence ID" value="PHH04198.1"/>
    <property type="molecule type" value="Genomic_DNA"/>
</dbReference>
<dbReference type="InterPro" id="IPR051200">
    <property type="entry name" value="Host-pathogen_enzymatic-act"/>
</dbReference>
<name>A0A4U9HU97_9ENTR</name>
<evidence type="ECO:0000313" key="2">
    <source>
        <dbReference type="EMBL" id="PHH04198.1"/>
    </source>
</evidence>
<dbReference type="SUPFAM" id="SSF51004">
    <property type="entry name" value="C-terminal (heme d1) domain of cytochrome cd1-nitrite reductase"/>
    <property type="match status" value="1"/>
</dbReference>
<evidence type="ECO:0000313" key="4">
    <source>
        <dbReference type="Proteomes" id="UP000222768"/>
    </source>
</evidence>
<feature type="chain" id="PRO_5036124989" evidence="1">
    <location>
        <begin position="29"/>
        <end position="353"/>
    </location>
</feature>
<gene>
    <name evidence="3" type="primary">yncE_2</name>
    <name evidence="2" type="ORF">CRX53_09550</name>
    <name evidence="3" type="ORF">NCTC13032_03406</name>
</gene>
<dbReference type="EMBL" id="LR590464">
    <property type="protein sequence ID" value="VTP68142.1"/>
    <property type="molecule type" value="Genomic_DNA"/>
</dbReference>
<keyword evidence="1" id="KW-0732">Signal</keyword>
<dbReference type="AlphaFoldDB" id="A0A4U9HU97"/>
<evidence type="ECO:0000313" key="3">
    <source>
        <dbReference type="EMBL" id="VTP68142.1"/>
    </source>
</evidence>